<dbReference type="GO" id="GO:0016301">
    <property type="term" value="F:kinase activity"/>
    <property type="evidence" value="ECO:0007669"/>
    <property type="project" value="UniProtKB-KW"/>
</dbReference>
<name>A0A8I2YZ26_9AGAM</name>
<keyword evidence="3" id="KW-0808">Transferase</keyword>
<feature type="domain" description="Aminoglycoside phosphotransferase" evidence="2">
    <location>
        <begin position="177"/>
        <end position="377"/>
    </location>
</feature>
<evidence type="ECO:0000313" key="3">
    <source>
        <dbReference type="EMBL" id="KAG6380790.1"/>
    </source>
</evidence>
<dbReference type="OrthoDB" id="2906425at2759"/>
<dbReference type="SUPFAM" id="SSF56112">
    <property type="entry name" value="Protein kinase-like (PK-like)"/>
    <property type="match status" value="1"/>
</dbReference>
<evidence type="ECO:0000256" key="1">
    <source>
        <dbReference type="SAM" id="MobiDB-lite"/>
    </source>
</evidence>
<organism evidence="3 4">
    <name type="scientific">Boletus reticuloceps</name>
    <dbReference type="NCBI Taxonomy" id="495285"/>
    <lineage>
        <taxon>Eukaryota</taxon>
        <taxon>Fungi</taxon>
        <taxon>Dikarya</taxon>
        <taxon>Basidiomycota</taxon>
        <taxon>Agaricomycotina</taxon>
        <taxon>Agaricomycetes</taxon>
        <taxon>Agaricomycetidae</taxon>
        <taxon>Boletales</taxon>
        <taxon>Boletineae</taxon>
        <taxon>Boletaceae</taxon>
        <taxon>Boletoideae</taxon>
        <taxon>Boletus</taxon>
    </lineage>
</organism>
<accession>A0A8I2YZ26</accession>
<comment type="caution">
    <text evidence="3">The sequence shown here is derived from an EMBL/GenBank/DDBJ whole genome shotgun (WGS) entry which is preliminary data.</text>
</comment>
<feature type="region of interest" description="Disordered" evidence="1">
    <location>
        <begin position="1"/>
        <end position="23"/>
    </location>
</feature>
<dbReference type="InterPro" id="IPR051678">
    <property type="entry name" value="AGP_Transferase"/>
</dbReference>
<dbReference type="Pfam" id="PF01636">
    <property type="entry name" value="APH"/>
    <property type="match status" value="1"/>
</dbReference>
<dbReference type="EMBL" id="JAGFBS010000002">
    <property type="protein sequence ID" value="KAG6380790.1"/>
    <property type="molecule type" value="Genomic_DNA"/>
</dbReference>
<keyword evidence="4" id="KW-1185">Reference proteome</keyword>
<proteinExistence type="predicted"/>
<evidence type="ECO:0000259" key="2">
    <source>
        <dbReference type="Pfam" id="PF01636"/>
    </source>
</evidence>
<dbReference type="PANTHER" id="PTHR21310">
    <property type="entry name" value="AMINOGLYCOSIDE PHOSPHOTRANSFERASE-RELATED-RELATED"/>
    <property type="match status" value="1"/>
</dbReference>
<dbReference type="Proteomes" id="UP000683000">
    <property type="component" value="Unassembled WGS sequence"/>
</dbReference>
<keyword evidence="3" id="KW-0418">Kinase</keyword>
<feature type="compositionally biased region" description="Basic and acidic residues" evidence="1">
    <location>
        <begin position="1"/>
        <end position="11"/>
    </location>
</feature>
<dbReference type="Gene3D" id="3.90.1200.10">
    <property type="match status" value="1"/>
</dbReference>
<gene>
    <name evidence="3" type="ORF">JVT61DRAFT_5174</name>
</gene>
<dbReference type="InterPro" id="IPR011009">
    <property type="entry name" value="Kinase-like_dom_sf"/>
</dbReference>
<dbReference type="InterPro" id="IPR002575">
    <property type="entry name" value="Aminoglycoside_PTrfase"/>
</dbReference>
<dbReference type="PANTHER" id="PTHR21310:SF15">
    <property type="entry name" value="AMINOGLYCOSIDE PHOSPHOTRANSFERASE DOMAIN-CONTAINING PROTEIN"/>
    <property type="match status" value="1"/>
</dbReference>
<evidence type="ECO:0000313" key="4">
    <source>
        <dbReference type="Proteomes" id="UP000683000"/>
    </source>
</evidence>
<protein>
    <submittedName>
        <fullName evidence="3">Kinase-like domain-containing protein</fullName>
    </submittedName>
</protein>
<sequence>MTTSETKDDHTQQQICQQIDDRASPILDNATAEDVYSDSTSENPSALLHVAGLTMVSVLDHHDKPLKLSPLMIKFQLSLDLDVPSAFPISMIPEPVRAFFASVSSPAEILSSKLVSRVEGTDVIKGGYNFVHILNLDIGEFYPFPFVLRFPIDLDSISRSQTRTAVGCMLYCQRHPDLNIPTPTIYAYSCTHGSEFIAMEYIDGDTLSDVWLDIPEGEKEDIINQIAEVMRSMRTKPSFHMMGGINPDGSACPLVDGMDDRAGEVLVERFGLYNTGPYTSVREYLQAVLDRRYHYLDQMLHKRTLPAKFKEEMSNSFSHSTLEEVLERVKCLREKFKVNPYDCKYPFVLRHGDLHGRNVIVSRSSPRRILGIIDWDFGGSHALPFADSDFELAYPDSDRDTNERVKQAEELQDSEFLLDRVVGVPCSSDAKLKYWMTSTRSYVLDFEAATTSGKSAVSSELAVS</sequence>
<reference evidence="3" key="1">
    <citation type="submission" date="2021-03" db="EMBL/GenBank/DDBJ databases">
        <title>Evolutionary innovations through gain and loss of genes in the ectomycorrhizal Boletales.</title>
        <authorList>
            <person name="Wu G."/>
            <person name="Miyauchi S."/>
            <person name="Morin E."/>
            <person name="Yang Z.-L."/>
            <person name="Xu J."/>
            <person name="Martin F.M."/>
        </authorList>
    </citation>
    <scope>NUCLEOTIDE SEQUENCE</scope>
    <source>
        <strain evidence="3">BR01</strain>
    </source>
</reference>
<dbReference type="AlphaFoldDB" id="A0A8I2YZ26"/>